<dbReference type="Gene3D" id="4.10.520.10">
    <property type="entry name" value="IHF-like DNA-binding proteins"/>
    <property type="match status" value="1"/>
</dbReference>
<dbReference type="GO" id="GO:0030527">
    <property type="term" value="F:structural constituent of chromatin"/>
    <property type="evidence" value="ECO:0007669"/>
    <property type="project" value="InterPro"/>
</dbReference>
<dbReference type="CDD" id="cd13831">
    <property type="entry name" value="HU"/>
    <property type="match status" value="1"/>
</dbReference>
<evidence type="ECO:0000256" key="4">
    <source>
        <dbReference type="RuleBase" id="RU003939"/>
    </source>
</evidence>
<evidence type="ECO:0000256" key="3">
    <source>
        <dbReference type="ARBA" id="ARBA00023125"/>
    </source>
</evidence>
<dbReference type="AlphaFoldDB" id="A0A845QLM5"/>
<dbReference type="PRINTS" id="PR01727">
    <property type="entry name" value="DNABINDINGHU"/>
</dbReference>
<comment type="caution">
    <text evidence="5">The sequence shown here is derived from an EMBL/GenBank/DDBJ whole genome shotgun (WGS) entry which is preliminary data.</text>
</comment>
<dbReference type="GO" id="GO:0005829">
    <property type="term" value="C:cytosol"/>
    <property type="evidence" value="ECO:0007669"/>
    <property type="project" value="TreeGrafter"/>
</dbReference>
<dbReference type="SUPFAM" id="SSF47729">
    <property type="entry name" value="IHF-like DNA-binding proteins"/>
    <property type="match status" value="1"/>
</dbReference>
<dbReference type="GO" id="GO:0030261">
    <property type="term" value="P:chromosome condensation"/>
    <property type="evidence" value="ECO:0007669"/>
    <property type="project" value="UniProtKB-KW"/>
</dbReference>
<dbReference type="PANTHER" id="PTHR33175">
    <property type="entry name" value="DNA-BINDING PROTEIN HU"/>
    <property type="match status" value="1"/>
</dbReference>
<keyword evidence="2" id="KW-0226">DNA condensation</keyword>
<keyword evidence="6" id="KW-1185">Reference proteome</keyword>
<keyword evidence="3 5" id="KW-0238">DNA-binding</keyword>
<dbReference type="SMART" id="SM00411">
    <property type="entry name" value="BHL"/>
    <property type="match status" value="1"/>
</dbReference>
<dbReference type="Proteomes" id="UP000446866">
    <property type="component" value="Unassembled WGS sequence"/>
</dbReference>
<sequence>MNKKDLITEIAERTGVAQKDVGTVLEGFQNVIESELQNEGKIQLIGFGSFETKTRSAHMGINPKTGQQILIPETRVPMFKAGKRLKEALK</sequence>
<dbReference type="GO" id="GO:0003677">
    <property type="term" value="F:DNA binding"/>
    <property type="evidence" value="ECO:0007669"/>
    <property type="project" value="UniProtKB-KW"/>
</dbReference>
<dbReference type="Pfam" id="PF00216">
    <property type="entry name" value="Bac_DNA_binding"/>
    <property type="match status" value="1"/>
</dbReference>
<evidence type="ECO:0000313" key="5">
    <source>
        <dbReference type="EMBL" id="NBH63000.1"/>
    </source>
</evidence>
<name>A0A845QLM5_9FIRM</name>
<organism evidence="5 6">
    <name type="scientific">Anaerotruncus colihominis</name>
    <dbReference type="NCBI Taxonomy" id="169435"/>
    <lineage>
        <taxon>Bacteria</taxon>
        <taxon>Bacillati</taxon>
        <taxon>Bacillota</taxon>
        <taxon>Clostridia</taxon>
        <taxon>Eubacteriales</taxon>
        <taxon>Oscillospiraceae</taxon>
        <taxon>Anaerotruncus</taxon>
    </lineage>
</organism>
<proteinExistence type="inferred from homology"/>
<evidence type="ECO:0000256" key="2">
    <source>
        <dbReference type="ARBA" id="ARBA00023067"/>
    </source>
</evidence>
<reference evidence="5 6" key="1">
    <citation type="submission" date="2018-08" db="EMBL/GenBank/DDBJ databases">
        <title>Murine metabolic-syndrome-specific gut microbial biobank.</title>
        <authorList>
            <person name="Liu C."/>
        </authorList>
    </citation>
    <scope>NUCLEOTIDE SEQUENCE [LARGE SCALE GENOMIC DNA]</scope>
    <source>
        <strain evidence="5 6">28</strain>
    </source>
</reference>
<gene>
    <name evidence="5" type="ORF">D0435_15265</name>
</gene>
<evidence type="ECO:0000313" key="6">
    <source>
        <dbReference type="Proteomes" id="UP000446866"/>
    </source>
</evidence>
<dbReference type="RefSeq" id="WP_160203278.1">
    <property type="nucleotide sequence ID" value="NZ_QXWK01000050.1"/>
</dbReference>
<dbReference type="InterPro" id="IPR000119">
    <property type="entry name" value="Hist_DNA-bd"/>
</dbReference>
<comment type="similarity">
    <text evidence="1 4">Belongs to the bacterial histone-like protein family.</text>
</comment>
<accession>A0A845QLM5</accession>
<dbReference type="EMBL" id="QXWK01000050">
    <property type="protein sequence ID" value="NBH63000.1"/>
    <property type="molecule type" value="Genomic_DNA"/>
</dbReference>
<dbReference type="PANTHER" id="PTHR33175:SF3">
    <property type="entry name" value="DNA-BINDING PROTEIN HU-BETA"/>
    <property type="match status" value="1"/>
</dbReference>
<dbReference type="InterPro" id="IPR010992">
    <property type="entry name" value="IHF-like_DNA-bd_dom_sf"/>
</dbReference>
<evidence type="ECO:0000256" key="1">
    <source>
        <dbReference type="ARBA" id="ARBA00010529"/>
    </source>
</evidence>
<protein>
    <submittedName>
        <fullName evidence="5">HU family DNA-binding protein</fullName>
    </submittedName>
</protein>